<reference evidence="4" key="1">
    <citation type="submission" date="2022-09" db="EMBL/GenBank/DDBJ databases">
        <title>Actin cytoskeleton and complex cell architecture in an #Asgard archaeon.</title>
        <authorList>
            <person name="Ponce Toledo R.I."/>
            <person name="Schleper C."/>
            <person name="Rodrigues Oliveira T."/>
            <person name="Wollweber F."/>
            <person name="Xu J."/>
            <person name="Rittmann S."/>
            <person name="Klingl A."/>
            <person name="Pilhofer M."/>
        </authorList>
    </citation>
    <scope>NUCLEOTIDE SEQUENCE</scope>
    <source>
        <strain evidence="4">B-35</strain>
    </source>
</reference>
<sequence>MSAVNNTKFSLRPCTSDDISLVMDVNETTLPENYPLFFYEQILERYPDSFQLAYLEDDPKKIIGYIMWRIERGPSSFGLDYVKKAHLVSLAVLSEFRRIGVANALLERSMEIVTKYNISEYVLEVRVSNAGAIFLYEKLHRFERIRIIGHYYRDGEDAFYMASKYDLNGSYSFGSTGMTDNEIINYYKEKNQGYLCFRCEKCDSLFLKGLGFSFPGSVSPNDSTTLKCAQCENSFKIYEISQGTYDV</sequence>
<proteinExistence type="predicted"/>
<dbReference type="CDD" id="cd04301">
    <property type="entry name" value="NAT_SF"/>
    <property type="match status" value="1"/>
</dbReference>
<protein>
    <recommendedName>
        <fullName evidence="3">N-acetyltransferase domain-containing protein</fullName>
    </recommendedName>
</protein>
<dbReference type="EMBL" id="CP104013">
    <property type="protein sequence ID" value="UYP46345.1"/>
    <property type="molecule type" value="Genomic_DNA"/>
</dbReference>
<dbReference type="InterPro" id="IPR016181">
    <property type="entry name" value="Acyl_CoA_acyltransferase"/>
</dbReference>
<dbReference type="InterPro" id="IPR045047">
    <property type="entry name" value="Ard1-like"/>
</dbReference>
<evidence type="ECO:0000313" key="5">
    <source>
        <dbReference type="Proteomes" id="UP001208689"/>
    </source>
</evidence>
<organism evidence="4 5">
    <name type="scientific">Candidatus Lokiarchaeum ossiferum</name>
    <dbReference type="NCBI Taxonomy" id="2951803"/>
    <lineage>
        <taxon>Archaea</taxon>
        <taxon>Promethearchaeati</taxon>
        <taxon>Promethearchaeota</taxon>
        <taxon>Promethearchaeia</taxon>
        <taxon>Promethearchaeales</taxon>
        <taxon>Promethearchaeaceae</taxon>
        <taxon>Candidatus Lokiarchaeum</taxon>
    </lineage>
</organism>
<dbReference type="InterPro" id="IPR000182">
    <property type="entry name" value="GNAT_dom"/>
</dbReference>
<gene>
    <name evidence="4" type="ORF">NEF87_002630</name>
</gene>
<dbReference type="Pfam" id="PF00583">
    <property type="entry name" value="Acetyltransf_1"/>
    <property type="match status" value="1"/>
</dbReference>
<evidence type="ECO:0000313" key="4">
    <source>
        <dbReference type="EMBL" id="UYP46345.1"/>
    </source>
</evidence>
<evidence type="ECO:0000256" key="2">
    <source>
        <dbReference type="ARBA" id="ARBA00023315"/>
    </source>
</evidence>
<keyword evidence="2" id="KW-0012">Acyltransferase</keyword>
<evidence type="ECO:0000259" key="3">
    <source>
        <dbReference type="Pfam" id="PF00583"/>
    </source>
</evidence>
<accession>A0ABY6HS57</accession>
<evidence type="ECO:0000256" key="1">
    <source>
        <dbReference type="ARBA" id="ARBA00022679"/>
    </source>
</evidence>
<dbReference type="Proteomes" id="UP001208689">
    <property type="component" value="Chromosome"/>
</dbReference>
<name>A0ABY6HS57_9ARCH</name>
<dbReference type="SUPFAM" id="SSF55729">
    <property type="entry name" value="Acyl-CoA N-acyltransferases (Nat)"/>
    <property type="match status" value="1"/>
</dbReference>
<dbReference type="PANTHER" id="PTHR23091">
    <property type="entry name" value="N-TERMINAL ACETYLTRANSFERASE"/>
    <property type="match status" value="1"/>
</dbReference>
<dbReference type="PANTHER" id="PTHR23091:SF4">
    <property type="entry name" value="N-TERMINAL AMINO-ACID N(ALPHA)-ACETYLTRANSFERASE NATA"/>
    <property type="match status" value="1"/>
</dbReference>
<keyword evidence="5" id="KW-1185">Reference proteome</keyword>
<dbReference type="Gene3D" id="3.40.630.30">
    <property type="match status" value="1"/>
</dbReference>
<feature type="domain" description="N-acetyltransferase" evidence="3">
    <location>
        <begin position="31"/>
        <end position="139"/>
    </location>
</feature>
<keyword evidence="1" id="KW-0808">Transferase</keyword>